<sequence length="51" mass="6026">MAQSREDEKQHQQRNAEVDEGVNDQVQFAYEQSGELTDFPPKEKEMRKQES</sequence>
<dbReference type="Proteomes" id="UP000241639">
    <property type="component" value="Unassembled WGS sequence"/>
</dbReference>
<feature type="region of interest" description="Disordered" evidence="1">
    <location>
        <begin position="1"/>
        <end position="51"/>
    </location>
</feature>
<accession>A0A2T4ZDV3</accession>
<dbReference type="EMBL" id="PZZP01000001">
    <property type="protein sequence ID" value="PTM60059.1"/>
    <property type="molecule type" value="Genomic_DNA"/>
</dbReference>
<feature type="compositionally biased region" description="Basic and acidic residues" evidence="1">
    <location>
        <begin position="1"/>
        <end position="17"/>
    </location>
</feature>
<feature type="compositionally biased region" description="Basic and acidic residues" evidence="1">
    <location>
        <begin position="40"/>
        <end position="51"/>
    </location>
</feature>
<dbReference type="AlphaFoldDB" id="A0A2T4ZDV3"/>
<proteinExistence type="predicted"/>
<reference evidence="2 3" key="1">
    <citation type="submission" date="2018-04" db="EMBL/GenBank/DDBJ databases">
        <title>Genomic Encyclopedia of Archaeal and Bacterial Type Strains, Phase II (KMG-II): from individual species to whole genera.</title>
        <authorList>
            <person name="Goeker M."/>
        </authorList>
    </citation>
    <scope>NUCLEOTIDE SEQUENCE [LARGE SCALE GENOMIC DNA]</scope>
    <source>
        <strain evidence="2 3">DSM 45169</strain>
    </source>
</reference>
<dbReference type="RefSeq" id="WP_170105483.1">
    <property type="nucleotide sequence ID" value="NZ_PZZP01000001.1"/>
</dbReference>
<name>A0A2T4ZDV3_9BACL</name>
<evidence type="ECO:0000313" key="2">
    <source>
        <dbReference type="EMBL" id="PTM60059.1"/>
    </source>
</evidence>
<gene>
    <name evidence="2" type="ORF">C8J48_2698</name>
</gene>
<comment type="caution">
    <text evidence="2">The sequence shown here is derived from an EMBL/GenBank/DDBJ whole genome shotgun (WGS) entry which is preliminary data.</text>
</comment>
<evidence type="ECO:0000313" key="3">
    <source>
        <dbReference type="Proteomes" id="UP000241639"/>
    </source>
</evidence>
<evidence type="ECO:0000256" key="1">
    <source>
        <dbReference type="SAM" id="MobiDB-lite"/>
    </source>
</evidence>
<protein>
    <submittedName>
        <fullName evidence="2">Uncharacterized protein</fullName>
    </submittedName>
</protein>
<keyword evidence="3" id="KW-1185">Reference proteome</keyword>
<organism evidence="2 3">
    <name type="scientific">Desmospora activa DSM 45169</name>
    <dbReference type="NCBI Taxonomy" id="1121389"/>
    <lineage>
        <taxon>Bacteria</taxon>
        <taxon>Bacillati</taxon>
        <taxon>Bacillota</taxon>
        <taxon>Bacilli</taxon>
        <taxon>Bacillales</taxon>
        <taxon>Thermoactinomycetaceae</taxon>
        <taxon>Desmospora</taxon>
    </lineage>
</organism>